<dbReference type="CDD" id="cd01310">
    <property type="entry name" value="TatD_DNAse"/>
    <property type="match status" value="1"/>
</dbReference>
<dbReference type="Pfam" id="PF01026">
    <property type="entry name" value="TatD_DNase"/>
    <property type="match status" value="1"/>
</dbReference>
<dbReference type="SUPFAM" id="SSF51556">
    <property type="entry name" value="Metallo-dependent hydrolases"/>
    <property type="match status" value="1"/>
</dbReference>
<comment type="caution">
    <text evidence="4">The sequence shown here is derived from an EMBL/GenBank/DDBJ whole genome shotgun (WGS) entry which is preliminary data.</text>
</comment>
<gene>
    <name evidence="4" type="ORF">AXK12_03365</name>
</gene>
<dbReference type="Proteomes" id="UP000071392">
    <property type="component" value="Unassembled WGS sequence"/>
</dbReference>
<dbReference type="PROSITE" id="PS01137">
    <property type="entry name" value="TATD_1"/>
    <property type="match status" value="1"/>
</dbReference>
<comment type="similarity">
    <text evidence="1">Belongs to the metallo-dependent hydrolases superfamily. TatD-type hydrolase family.</text>
</comment>
<dbReference type="STRING" id="1548208.AXK12_03365"/>
<dbReference type="OrthoDB" id="9810005at2"/>
<evidence type="ECO:0000313" key="5">
    <source>
        <dbReference type="Proteomes" id="UP000071392"/>
    </source>
</evidence>
<keyword evidence="2 4" id="KW-0378">Hydrolase</keyword>
<name>A0A139SP13_9BACT</name>
<organism evidence="4 5">
    <name type="scientific">Cephaloticoccus capnophilus</name>
    <dbReference type="NCBI Taxonomy" id="1548208"/>
    <lineage>
        <taxon>Bacteria</taxon>
        <taxon>Pseudomonadati</taxon>
        <taxon>Verrucomicrobiota</taxon>
        <taxon>Opitutia</taxon>
        <taxon>Opitutales</taxon>
        <taxon>Opitutaceae</taxon>
        <taxon>Cephaloticoccus</taxon>
    </lineage>
</organism>
<dbReference type="InterPro" id="IPR032466">
    <property type="entry name" value="Metal_Hydrolase"/>
</dbReference>
<dbReference type="AlphaFoldDB" id="A0A139SP13"/>
<accession>A0A139SP13</accession>
<dbReference type="GO" id="GO:0005829">
    <property type="term" value="C:cytosol"/>
    <property type="evidence" value="ECO:0007669"/>
    <property type="project" value="TreeGrafter"/>
</dbReference>
<dbReference type="Gene3D" id="3.20.20.140">
    <property type="entry name" value="Metal-dependent hydrolases"/>
    <property type="match status" value="1"/>
</dbReference>
<dbReference type="InterPro" id="IPR001130">
    <property type="entry name" value="TatD-like"/>
</dbReference>
<feature type="binding site" evidence="3">
    <location>
        <position position="236"/>
    </location>
    <ligand>
        <name>a divalent metal cation</name>
        <dbReference type="ChEBI" id="CHEBI:60240"/>
        <label>1</label>
    </ligand>
</feature>
<keyword evidence="3" id="KW-0479">Metal-binding</keyword>
<feature type="binding site" evidence="3">
    <location>
        <position position="117"/>
    </location>
    <ligand>
        <name>a divalent metal cation</name>
        <dbReference type="ChEBI" id="CHEBI:60240"/>
        <label>1</label>
    </ligand>
</feature>
<dbReference type="PANTHER" id="PTHR46124">
    <property type="entry name" value="D-AMINOACYL-TRNA DEACYLASE"/>
    <property type="match status" value="1"/>
</dbReference>
<evidence type="ECO:0000256" key="2">
    <source>
        <dbReference type="ARBA" id="ARBA00022801"/>
    </source>
</evidence>
<dbReference type="RefSeq" id="WP_068711248.1">
    <property type="nucleotide sequence ID" value="NZ_LSZP01000027.1"/>
</dbReference>
<dbReference type="InterPro" id="IPR018228">
    <property type="entry name" value="DNase_TatD-rel_CS"/>
</dbReference>
<sequence>MNLIDTHTHLDSFVQRGELDAVLERATAAGVGALVTVGTGSDDWPLYREIATTHSGGGCAVYYTVGLHPCSVGADWESEVAQIEAYFSDAVGVGLGRADSADAQNKKGARPPVALGECGLDRFHLPKDDPAQAEQVFAWQRAAFSAQLAIARRLGCPVEVHSRGAFAESVALIDESGVDWGKVVFHCFSEGPAEMSELVARGGRGSFTGILTYKNAQSVREAAQVQGLKRLMLETDAPYLTPMPHRGKRPNEPAFLRHTADYAAEFFGVSVETLAEITTRNAREFFGI</sequence>
<evidence type="ECO:0000256" key="1">
    <source>
        <dbReference type="ARBA" id="ARBA00009275"/>
    </source>
</evidence>
<reference evidence="4 5" key="1">
    <citation type="submission" date="2016-02" db="EMBL/GenBank/DDBJ databases">
        <authorList>
            <person name="Wen L."/>
            <person name="He K."/>
            <person name="Yang H."/>
        </authorList>
    </citation>
    <scope>NUCLEOTIDE SEQUENCE [LARGE SCALE GENOMIC DNA]</scope>
    <source>
        <strain evidence="4 5">CV41</strain>
    </source>
</reference>
<dbReference type="GO" id="GO:0046872">
    <property type="term" value="F:metal ion binding"/>
    <property type="evidence" value="ECO:0007669"/>
    <property type="project" value="UniProtKB-KW"/>
</dbReference>
<evidence type="ECO:0000256" key="3">
    <source>
        <dbReference type="PIRSR" id="PIRSR005902-1"/>
    </source>
</evidence>
<dbReference type="PANTHER" id="PTHR46124:SF2">
    <property type="entry name" value="D-AMINOACYL-TRNA DEACYLASE"/>
    <property type="match status" value="1"/>
</dbReference>
<feature type="binding site" evidence="3">
    <location>
        <position position="7"/>
    </location>
    <ligand>
        <name>a divalent metal cation</name>
        <dbReference type="ChEBI" id="CHEBI:60240"/>
        <label>1</label>
    </ligand>
</feature>
<dbReference type="PIRSF" id="PIRSF005902">
    <property type="entry name" value="DNase_TatD"/>
    <property type="match status" value="1"/>
</dbReference>
<keyword evidence="5" id="KW-1185">Reference proteome</keyword>
<dbReference type="GO" id="GO:0016788">
    <property type="term" value="F:hydrolase activity, acting on ester bonds"/>
    <property type="evidence" value="ECO:0007669"/>
    <property type="project" value="InterPro"/>
</dbReference>
<proteinExistence type="inferred from homology"/>
<feature type="binding site" evidence="3">
    <location>
        <position position="161"/>
    </location>
    <ligand>
        <name>a divalent metal cation</name>
        <dbReference type="ChEBI" id="CHEBI:60240"/>
        <label>2</label>
    </ligand>
</feature>
<evidence type="ECO:0000313" key="4">
    <source>
        <dbReference type="EMBL" id="KXU36339.1"/>
    </source>
</evidence>
<feature type="binding site" evidence="3">
    <location>
        <position position="186"/>
    </location>
    <ligand>
        <name>a divalent metal cation</name>
        <dbReference type="ChEBI" id="CHEBI:60240"/>
        <label>2</label>
    </ligand>
</feature>
<dbReference type="EMBL" id="LSZP01000027">
    <property type="protein sequence ID" value="KXU36339.1"/>
    <property type="molecule type" value="Genomic_DNA"/>
</dbReference>
<protein>
    <submittedName>
        <fullName evidence="4">Hydrolase TatD</fullName>
    </submittedName>
</protein>
<feature type="binding site" evidence="3">
    <location>
        <position position="9"/>
    </location>
    <ligand>
        <name>a divalent metal cation</name>
        <dbReference type="ChEBI" id="CHEBI:60240"/>
        <label>1</label>
    </ligand>
</feature>